<evidence type="ECO:0000313" key="2">
    <source>
        <dbReference type="Proteomes" id="UP001314170"/>
    </source>
</evidence>
<comment type="caution">
    <text evidence="1">The sequence shown here is derived from an EMBL/GenBank/DDBJ whole genome shotgun (WGS) entry which is preliminary data.</text>
</comment>
<organism evidence="1 2">
    <name type="scientific">Dovyalis caffra</name>
    <dbReference type="NCBI Taxonomy" id="77055"/>
    <lineage>
        <taxon>Eukaryota</taxon>
        <taxon>Viridiplantae</taxon>
        <taxon>Streptophyta</taxon>
        <taxon>Embryophyta</taxon>
        <taxon>Tracheophyta</taxon>
        <taxon>Spermatophyta</taxon>
        <taxon>Magnoliopsida</taxon>
        <taxon>eudicotyledons</taxon>
        <taxon>Gunneridae</taxon>
        <taxon>Pentapetalae</taxon>
        <taxon>rosids</taxon>
        <taxon>fabids</taxon>
        <taxon>Malpighiales</taxon>
        <taxon>Salicaceae</taxon>
        <taxon>Flacourtieae</taxon>
        <taxon>Dovyalis</taxon>
    </lineage>
</organism>
<keyword evidence="2" id="KW-1185">Reference proteome</keyword>
<reference evidence="1 2" key="1">
    <citation type="submission" date="2024-01" db="EMBL/GenBank/DDBJ databases">
        <authorList>
            <person name="Waweru B."/>
        </authorList>
    </citation>
    <scope>NUCLEOTIDE SEQUENCE [LARGE SCALE GENOMIC DNA]</scope>
</reference>
<dbReference type="AlphaFoldDB" id="A0AAV1SIR3"/>
<evidence type="ECO:0000313" key="1">
    <source>
        <dbReference type="EMBL" id="CAK7349774.1"/>
    </source>
</evidence>
<name>A0AAV1SIR3_9ROSI</name>
<protein>
    <submittedName>
        <fullName evidence="1">Uncharacterized protein</fullName>
    </submittedName>
</protein>
<accession>A0AAV1SIR3</accession>
<sequence>MRAYRFRKASQKQLPPCRSEHDLYRLAKLGGPHHMRASCSKVAIKKLITTNKR</sequence>
<proteinExistence type="predicted"/>
<gene>
    <name evidence="1" type="ORF">DCAF_LOCUS22495</name>
</gene>
<dbReference type="EMBL" id="CAWUPB010001176">
    <property type="protein sequence ID" value="CAK7349774.1"/>
    <property type="molecule type" value="Genomic_DNA"/>
</dbReference>
<dbReference type="Proteomes" id="UP001314170">
    <property type="component" value="Unassembled WGS sequence"/>
</dbReference>